<proteinExistence type="predicted"/>
<reference evidence="2" key="3">
    <citation type="submission" date="2025-09" db="UniProtKB">
        <authorList>
            <consortium name="Ensembl"/>
        </authorList>
    </citation>
    <scope>IDENTIFICATION</scope>
</reference>
<dbReference type="Pfam" id="PF26215">
    <property type="entry name" value="HTH_animal"/>
    <property type="match status" value="1"/>
</dbReference>
<keyword evidence="3" id="KW-1185">Reference proteome</keyword>
<evidence type="ECO:0000259" key="1">
    <source>
        <dbReference type="PROSITE" id="PS50878"/>
    </source>
</evidence>
<dbReference type="Pfam" id="PF00078">
    <property type="entry name" value="RVT_1"/>
    <property type="match status" value="1"/>
</dbReference>
<protein>
    <recommendedName>
        <fullName evidence="1">Reverse transcriptase domain-containing protein</fullName>
    </recommendedName>
</protein>
<dbReference type="PANTHER" id="PTHR21301">
    <property type="entry name" value="REVERSE TRANSCRIPTASE"/>
    <property type="match status" value="1"/>
</dbReference>
<dbReference type="InterPro" id="IPR000477">
    <property type="entry name" value="RT_dom"/>
</dbReference>
<dbReference type="eggNOG" id="ENOG502SSZ1">
    <property type="taxonomic scope" value="Eukaryota"/>
</dbReference>
<evidence type="ECO:0000313" key="3">
    <source>
        <dbReference type="Proteomes" id="UP000008672"/>
    </source>
</evidence>
<dbReference type="PANTHER" id="PTHR21301:SF10">
    <property type="entry name" value="REVERSE TRANSCRIPTASE DOMAIN-CONTAINING PROTEIN"/>
    <property type="match status" value="1"/>
</dbReference>
<dbReference type="EMBL" id="AFYH01273884">
    <property type="status" value="NOT_ANNOTATED_CDS"/>
    <property type="molecule type" value="Genomic_DNA"/>
</dbReference>
<sequence>VRMICSATYFQYNNQLYEQTRGLPMGSPISPLLVDIFMETVEEEILEKAGQTVKQWYRYVDDTLVIMEEAQVEEMLKYMNNMYPHLKFTYEKWQNRTINFLDCLIQVRKDGTVVTSVYRKKTDTRKTLEFTSCHPNHTKFNTTKWYFQCAKAICNDRKQLNQEIQYVREMLRANKYPNRTINRALKTV</sequence>
<dbReference type="STRING" id="7897.ENSLACP00000000110"/>
<reference evidence="3" key="1">
    <citation type="submission" date="2011-08" db="EMBL/GenBank/DDBJ databases">
        <title>The draft genome of Latimeria chalumnae.</title>
        <authorList>
            <person name="Di Palma F."/>
            <person name="Alfoldi J."/>
            <person name="Johnson J."/>
            <person name="Berlin A."/>
            <person name="Gnerre S."/>
            <person name="Jaffe D."/>
            <person name="MacCallum I."/>
            <person name="Young S."/>
            <person name="Walker B.J."/>
            <person name="Lander E."/>
            <person name="Lindblad-Toh K."/>
        </authorList>
    </citation>
    <scope>NUCLEOTIDE SEQUENCE [LARGE SCALE GENOMIC DNA]</scope>
    <source>
        <strain evidence="3">Wild caught</strain>
    </source>
</reference>
<dbReference type="Proteomes" id="UP000008672">
    <property type="component" value="Unassembled WGS sequence"/>
</dbReference>
<organism evidence="2 3">
    <name type="scientific">Latimeria chalumnae</name>
    <name type="common">Coelacanth</name>
    <dbReference type="NCBI Taxonomy" id="7897"/>
    <lineage>
        <taxon>Eukaryota</taxon>
        <taxon>Metazoa</taxon>
        <taxon>Chordata</taxon>
        <taxon>Craniata</taxon>
        <taxon>Vertebrata</taxon>
        <taxon>Euteleostomi</taxon>
        <taxon>Coelacanthiformes</taxon>
        <taxon>Coelacanthidae</taxon>
        <taxon>Latimeria</taxon>
    </lineage>
</organism>
<feature type="domain" description="Reverse transcriptase" evidence="1">
    <location>
        <begin position="1"/>
        <end position="114"/>
    </location>
</feature>
<dbReference type="PROSITE" id="PS50878">
    <property type="entry name" value="RT_POL"/>
    <property type="match status" value="1"/>
</dbReference>
<dbReference type="InParanoid" id="H2ZRT9"/>
<dbReference type="GeneTree" id="ENSGT00940000172001"/>
<accession>H2ZRT9</accession>
<dbReference type="CDD" id="cd00304">
    <property type="entry name" value="RT_like"/>
    <property type="match status" value="1"/>
</dbReference>
<dbReference type="InterPro" id="IPR043502">
    <property type="entry name" value="DNA/RNA_pol_sf"/>
</dbReference>
<dbReference type="SUPFAM" id="SSF56672">
    <property type="entry name" value="DNA/RNA polymerases"/>
    <property type="match status" value="1"/>
</dbReference>
<dbReference type="HOGENOM" id="CLU_1444126_0_0_1"/>
<reference evidence="2" key="2">
    <citation type="submission" date="2025-08" db="UniProtKB">
        <authorList>
            <consortium name="Ensembl"/>
        </authorList>
    </citation>
    <scope>IDENTIFICATION</scope>
</reference>
<dbReference type="Ensembl" id="ENSLACT00000000111.1">
    <property type="protein sequence ID" value="ENSLACP00000000110.1"/>
    <property type="gene ID" value="ENSLACG00000000097.1"/>
</dbReference>
<dbReference type="AlphaFoldDB" id="H2ZRT9"/>
<name>H2ZRT9_LATCH</name>
<dbReference type="OMA" id="IFMETVE"/>
<evidence type="ECO:0000313" key="2">
    <source>
        <dbReference type="Ensembl" id="ENSLACP00000000110.1"/>
    </source>
</evidence>
<dbReference type="InterPro" id="IPR058912">
    <property type="entry name" value="HTH_animal"/>
</dbReference>